<dbReference type="Proteomes" id="UP001595906">
    <property type="component" value="Unassembled WGS sequence"/>
</dbReference>
<name>A0ABV8PTW4_9BACT</name>
<feature type="domain" description="Serine aminopeptidase S33" evidence="2">
    <location>
        <begin position="144"/>
        <end position="204"/>
    </location>
</feature>
<sequence>MKWWMKILLTLLGTLIIVYMLGPHPATPTYDTHLPSVPSSASGIDNYVDNIEAQHKLKPNNEARIVWKDSLRQPTDYAIVYLHGFSACQEEGNPAHRTIAKEFGCNLYLSRLAEHGIDTVEQLINLTADNYWQSGKEALAIGKQLGKKVILMSTSTGGTLALKLAAMFPNDVAGLILYSPNIAINDSKAWLLNNPWGLQIARKVKKSNYIVPADTSAEYLKYWNSPYRLEAAVALEELLETTMTDATFKAVKQPTLALYYYKDEEHQDPVVKVSAIKDMIATLGTPANLKRAVAMPNTENHVLGSPIKSKDVLGVILETEKFMKEILKLQPVQ</sequence>
<evidence type="ECO:0000256" key="1">
    <source>
        <dbReference type="ARBA" id="ARBA00022801"/>
    </source>
</evidence>
<dbReference type="RefSeq" id="WP_379012421.1">
    <property type="nucleotide sequence ID" value="NZ_JBHSDC010000003.1"/>
</dbReference>
<keyword evidence="1 3" id="KW-0378">Hydrolase</keyword>
<reference evidence="4" key="1">
    <citation type="journal article" date="2019" name="Int. J. Syst. Evol. Microbiol.">
        <title>The Global Catalogue of Microorganisms (GCM) 10K type strain sequencing project: providing services to taxonomists for standard genome sequencing and annotation.</title>
        <authorList>
            <consortium name="The Broad Institute Genomics Platform"/>
            <consortium name="The Broad Institute Genome Sequencing Center for Infectious Disease"/>
            <person name="Wu L."/>
            <person name="Ma J."/>
        </authorList>
    </citation>
    <scope>NUCLEOTIDE SEQUENCE [LARGE SCALE GENOMIC DNA]</scope>
    <source>
        <strain evidence="4">CECT 8010</strain>
    </source>
</reference>
<organism evidence="3 4">
    <name type="scientific">Parasediminibacterium paludis</name>
    <dbReference type="NCBI Taxonomy" id="908966"/>
    <lineage>
        <taxon>Bacteria</taxon>
        <taxon>Pseudomonadati</taxon>
        <taxon>Bacteroidota</taxon>
        <taxon>Chitinophagia</taxon>
        <taxon>Chitinophagales</taxon>
        <taxon>Chitinophagaceae</taxon>
        <taxon>Parasediminibacterium</taxon>
    </lineage>
</organism>
<dbReference type="PANTHER" id="PTHR43798:SF31">
    <property type="entry name" value="AB HYDROLASE SUPERFAMILY PROTEIN YCLE"/>
    <property type="match status" value="1"/>
</dbReference>
<protein>
    <submittedName>
        <fullName evidence="3">Alpha/beta hydrolase</fullName>
    </submittedName>
</protein>
<gene>
    <name evidence="3" type="ORF">ACFOW1_03975</name>
</gene>
<evidence type="ECO:0000313" key="3">
    <source>
        <dbReference type="EMBL" id="MFC4231034.1"/>
    </source>
</evidence>
<dbReference type="InterPro" id="IPR022742">
    <property type="entry name" value="Hydrolase_4"/>
</dbReference>
<dbReference type="PANTHER" id="PTHR43798">
    <property type="entry name" value="MONOACYLGLYCEROL LIPASE"/>
    <property type="match status" value="1"/>
</dbReference>
<dbReference type="Gene3D" id="3.40.50.1820">
    <property type="entry name" value="alpha/beta hydrolase"/>
    <property type="match status" value="1"/>
</dbReference>
<keyword evidence="4" id="KW-1185">Reference proteome</keyword>
<dbReference type="Pfam" id="PF12146">
    <property type="entry name" value="Hydrolase_4"/>
    <property type="match status" value="1"/>
</dbReference>
<comment type="caution">
    <text evidence="3">The sequence shown here is derived from an EMBL/GenBank/DDBJ whole genome shotgun (WGS) entry which is preliminary data.</text>
</comment>
<dbReference type="SUPFAM" id="SSF53474">
    <property type="entry name" value="alpha/beta-Hydrolases"/>
    <property type="match status" value="1"/>
</dbReference>
<accession>A0ABV8PTW4</accession>
<evidence type="ECO:0000313" key="4">
    <source>
        <dbReference type="Proteomes" id="UP001595906"/>
    </source>
</evidence>
<dbReference type="InterPro" id="IPR029058">
    <property type="entry name" value="AB_hydrolase_fold"/>
</dbReference>
<evidence type="ECO:0000259" key="2">
    <source>
        <dbReference type="Pfam" id="PF12146"/>
    </source>
</evidence>
<dbReference type="InterPro" id="IPR050266">
    <property type="entry name" value="AB_hydrolase_sf"/>
</dbReference>
<dbReference type="GO" id="GO:0016787">
    <property type="term" value="F:hydrolase activity"/>
    <property type="evidence" value="ECO:0007669"/>
    <property type="project" value="UniProtKB-KW"/>
</dbReference>
<proteinExistence type="predicted"/>
<dbReference type="EMBL" id="JBHSDC010000003">
    <property type="protein sequence ID" value="MFC4231034.1"/>
    <property type="molecule type" value="Genomic_DNA"/>
</dbReference>